<protein>
    <submittedName>
        <fullName evidence="2">Uncharacterized protein</fullName>
    </submittedName>
</protein>
<dbReference type="EMBL" id="CP115541">
    <property type="protein sequence ID" value="WNH51712.1"/>
    <property type="molecule type" value="Genomic_DNA"/>
</dbReference>
<reference evidence="2 3" key="1">
    <citation type="submission" date="2022-12" db="EMBL/GenBank/DDBJ databases">
        <title>Two new species, Stenotrophomonas aracearum and Stenotrophomonas oahuensis, isolated from Anthurium (Araceae family) in Hawaii.</title>
        <authorList>
            <person name="Chunag S.C."/>
            <person name="Dobhal S."/>
            <person name="Alvarez A."/>
            <person name="Arif M."/>
        </authorList>
    </citation>
    <scope>NUCLEOTIDE SEQUENCE [LARGE SCALE GENOMIC DNA]</scope>
    <source>
        <strain evidence="2 3">A5586</strain>
    </source>
</reference>
<gene>
    <name evidence="2" type="ORF">PDM29_15370</name>
</gene>
<evidence type="ECO:0000313" key="2">
    <source>
        <dbReference type="EMBL" id="WNH51712.1"/>
    </source>
</evidence>
<feature type="compositionally biased region" description="Basic and acidic residues" evidence="1">
    <location>
        <begin position="30"/>
        <end position="52"/>
    </location>
</feature>
<accession>A0ABY9YLW8</accession>
<proteinExistence type="predicted"/>
<name>A0ABY9YLW8_9GAMM</name>
<feature type="region of interest" description="Disordered" evidence="1">
    <location>
        <begin position="30"/>
        <end position="59"/>
    </location>
</feature>
<dbReference type="Proteomes" id="UP001302072">
    <property type="component" value="Chromosome"/>
</dbReference>
<evidence type="ECO:0000256" key="1">
    <source>
        <dbReference type="SAM" id="MobiDB-lite"/>
    </source>
</evidence>
<sequence length="59" mass="6660">MSFRQFPATDANGETRIILEFVADQADGGEKRYELDSGEPLERDGRQYHTRDGALTLNT</sequence>
<keyword evidence="3" id="KW-1185">Reference proteome</keyword>
<organism evidence="2 3">
    <name type="scientific">Stenotrophomonas oahuensis</name>
    <dbReference type="NCBI Taxonomy" id="3003271"/>
    <lineage>
        <taxon>Bacteria</taxon>
        <taxon>Pseudomonadati</taxon>
        <taxon>Pseudomonadota</taxon>
        <taxon>Gammaproteobacteria</taxon>
        <taxon>Lysobacterales</taxon>
        <taxon>Lysobacteraceae</taxon>
        <taxon>Stenotrophomonas</taxon>
    </lineage>
</organism>
<dbReference type="RefSeq" id="WP_311190942.1">
    <property type="nucleotide sequence ID" value="NZ_CP115541.1"/>
</dbReference>
<evidence type="ECO:0000313" key="3">
    <source>
        <dbReference type="Proteomes" id="UP001302072"/>
    </source>
</evidence>